<organism evidence="2 3">
    <name type="scientific">Gossypium harknessii</name>
    <dbReference type="NCBI Taxonomy" id="34285"/>
    <lineage>
        <taxon>Eukaryota</taxon>
        <taxon>Viridiplantae</taxon>
        <taxon>Streptophyta</taxon>
        <taxon>Embryophyta</taxon>
        <taxon>Tracheophyta</taxon>
        <taxon>Spermatophyta</taxon>
        <taxon>Magnoliopsida</taxon>
        <taxon>eudicotyledons</taxon>
        <taxon>Gunneridae</taxon>
        <taxon>Pentapetalae</taxon>
        <taxon>rosids</taxon>
        <taxon>malvids</taxon>
        <taxon>Malvales</taxon>
        <taxon>Malvaceae</taxon>
        <taxon>Malvoideae</taxon>
        <taxon>Gossypium</taxon>
    </lineage>
</organism>
<comment type="caution">
    <text evidence="2">The sequence shown here is derived from an EMBL/GenBank/DDBJ whole genome shotgun (WGS) entry which is preliminary data.</text>
</comment>
<feature type="compositionally biased region" description="Low complexity" evidence="1">
    <location>
        <begin position="162"/>
        <end position="181"/>
    </location>
</feature>
<dbReference type="AlphaFoldDB" id="A0A7J9G4M9"/>
<feature type="region of interest" description="Disordered" evidence="1">
    <location>
        <begin position="141"/>
        <end position="181"/>
    </location>
</feature>
<proteinExistence type="predicted"/>
<dbReference type="OrthoDB" id="1001268at2759"/>
<sequence>MRKTLNASIDDQNEKLIENNDAPMVMTLKEQVAELKRQLTICKVTLGNGMLGHRSTNEKRGRAAIETWKEFQKEFKKQFYPQYAEKEARANEKQAFLWFEVGLKPWVKQELRRQGIIEITIAMTEVESFIELGLKKDKFKSSKPKEIDNGGRNHEEDGNENGGNVKNCGNGKPPNGKWKPNNKIKGPVKCFLCNGSHMVRDYPKKYMFYAIKKDDVLDNVTLRLGSVVYSVEANRVKENEKKPVKCFLCSEHVESEALELGLMIFNYTKAKRNHKQKGLMYVDINIAGQKRSALVDIRASDLFILEKAMGKLGL</sequence>
<dbReference type="EMBL" id="JABFAD010000002">
    <property type="protein sequence ID" value="MBA0792559.1"/>
    <property type="molecule type" value="Genomic_DNA"/>
</dbReference>
<evidence type="ECO:0000256" key="1">
    <source>
        <dbReference type="SAM" id="MobiDB-lite"/>
    </source>
</evidence>
<evidence type="ECO:0000313" key="3">
    <source>
        <dbReference type="Proteomes" id="UP000593560"/>
    </source>
</evidence>
<name>A0A7J9G4M9_9ROSI</name>
<gene>
    <name evidence="2" type="ORF">Gohar_017050</name>
</gene>
<accession>A0A7J9G4M9</accession>
<protein>
    <recommendedName>
        <fullName evidence="4">Retrotransposon gag domain-containing protein</fullName>
    </recommendedName>
</protein>
<evidence type="ECO:0008006" key="4">
    <source>
        <dbReference type="Google" id="ProtNLM"/>
    </source>
</evidence>
<reference evidence="2 3" key="1">
    <citation type="journal article" date="2019" name="Genome Biol. Evol.">
        <title>Insights into the evolution of the New World diploid cottons (Gossypium, subgenus Houzingenia) based on genome sequencing.</title>
        <authorList>
            <person name="Grover C.E."/>
            <person name="Arick M.A. 2nd"/>
            <person name="Thrash A."/>
            <person name="Conover J.L."/>
            <person name="Sanders W.S."/>
            <person name="Peterson D.G."/>
            <person name="Frelichowski J.E."/>
            <person name="Scheffler J.A."/>
            <person name="Scheffler B.E."/>
            <person name="Wendel J.F."/>
        </authorList>
    </citation>
    <scope>NUCLEOTIDE SEQUENCE [LARGE SCALE GENOMIC DNA]</scope>
    <source>
        <strain evidence="2">0</strain>
        <tissue evidence="2">Leaf</tissue>
    </source>
</reference>
<evidence type="ECO:0000313" key="2">
    <source>
        <dbReference type="EMBL" id="MBA0792559.1"/>
    </source>
</evidence>
<keyword evidence="3" id="KW-1185">Reference proteome</keyword>
<feature type="compositionally biased region" description="Basic and acidic residues" evidence="1">
    <location>
        <begin position="141"/>
        <end position="156"/>
    </location>
</feature>
<dbReference type="Proteomes" id="UP000593560">
    <property type="component" value="Unassembled WGS sequence"/>
</dbReference>